<feature type="transmembrane region" description="Helical" evidence="5">
    <location>
        <begin position="326"/>
        <end position="355"/>
    </location>
</feature>
<accession>A0A5Q2V6T2</accession>
<evidence type="ECO:0000256" key="3">
    <source>
        <dbReference type="ARBA" id="ARBA00022989"/>
    </source>
</evidence>
<keyword evidence="4 5" id="KW-0472">Membrane</keyword>
<dbReference type="InterPro" id="IPR011547">
    <property type="entry name" value="SLC26A/SulP_dom"/>
</dbReference>
<reference evidence="7 8" key="1">
    <citation type="submission" date="2019-11" db="EMBL/GenBank/DDBJ databases">
        <title>The Phosphoenolpyruvate Phosphotransferase System Regulates Serratia proteamaculans 336X Biofilm Formation and Wheat Roots colonization.</title>
        <authorList>
            <person name="Liu F."/>
        </authorList>
    </citation>
    <scope>NUCLEOTIDE SEQUENCE [LARGE SCALE GENOMIC DNA]</scope>
    <source>
        <strain evidence="7 8">336X</strain>
    </source>
</reference>
<dbReference type="GO" id="GO:0055085">
    <property type="term" value="P:transmembrane transport"/>
    <property type="evidence" value="ECO:0007669"/>
    <property type="project" value="InterPro"/>
</dbReference>
<dbReference type="Pfam" id="PF00916">
    <property type="entry name" value="Sulfate_transp"/>
    <property type="match status" value="1"/>
</dbReference>
<comment type="subcellular location">
    <subcellularLocation>
        <location evidence="1">Membrane</location>
        <topology evidence="1">Multi-pass membrane protein</topology>
    </subcellularLocation>
</comment>
<evidence type="ECO:0000256" key="2">
    <source>
        <dbReference type="ARBA" id="ARBA00022692"/>
    </source>
</evidence>
<gene>
    <name evidence="7" type="ORF">GHV41_03140</name>
</gene>
<dbReference type="PANTHER" id="PTHR11814">
    <property type="entry name" value="SULFATE TRANSPORTER"/>
    <property type="match status" value="1"/>
</dbReference>
<feature type="transmembrane region" description="Helical" evidence="5">
    <location>
        <begin position="244"/>
        <end position="262"/>
    </location>
</feature>
<dbReference type="EMBL" id="CP045913">
    <property type="protein sequence ID" value="QGH59904.1"/>
    <property type="molecule type" value="Genomic_DNA"/>
</dbReference>
<dbReference type="RefSeq" id="WP_153857545.1">
    <property type="nucleotide sequence ID" value="NZ_CP045913.1"/>
</dbReference>
<evidence type="ECO:0000256" key="4">
    <source>
        <dbReference type="ARBA" id="ARBA00023136"/>
    </source>
</evidence>
<dbReference type="AlphaFoldDB" id="A0A5Q2V6T2"/>
<dbReference type="Proteomes" id="UP000381260">
    <property type="component" value="Chromosome"/>
</dbReference>
<dbReference type="SUPFAM" id="SSF52091">
    <property type="entry name" value="SpoIIaa-like"/>
    <property type="match status" value="1"/>
</dbReference>
<feature type="transmembrane region" description="Helical" evidence="5">
    <location>
        <begin position="155"/>
        <end position="174"/>
    </location>
</feature>
<feature type="transmembrane region" description="Helical" evidence="5">
    <location>
        <begin position="186"/>
        <end position="204"/>
    </location>
</feature>
<evidence type="ECO:0000313" key="8">
    <source>
        <dbReference type="Proteomes" id="UP000381260"/>
    </source>
</evidence>
<feature type="transmembrane region" description="Helical" evidence="5">
    <location>
        <begin position="107"/>
        <end position="127"/>
    </location>
</feature>
<feature type="domain" description="SLC26A/SulP transporter" evidence="6">
    <location>
        <begin position="6"/>
        <end position="376"/>
    </location>
</feature>
<evidence type="ECO:0000259" key="6">
    <source>
        <dbReference type="Pfam" id="PF00916"/>
    </source>
</evidence>
<keyword evidence="3 5" id="KW-1133">Transmembrane helix</keyword>
<dbReference type="GO" id="GO:0016020">
    <property type="term" value="C:membrane"/>
    <property type="evidence" value="ECO:0007669"/>
    <property type="project" value="UniProtKB-SubCell"/>
</dbReference>
<feature type="transmembrane region" description="Helical" evidence="5">
    <location>
        <begin position="36"/>
        <end position="52"/>
    </location>
</feature>
<feature type="transmembrane region" description="Helical" evidence="5">
    <location>
        <begin position="376"/>
        <end position="405"/>
    </location>
</feature>
<evidence type="ECO:0000256" key="1">
    <source>
        <dbReference type="ARBA" id="ARBA00004141"/>
    </source>
</evidence>
<name>A0A5Q2V6T2_SERPR</name>
<dbReference type="InterPro" id="IPR036513">
    <property type="entry name" value="STAS_dom_sf"/>
</dbReference>
<organism evidence="7 8">
    <name type="scientific">Serratia proteamaculans</name>
    <dbReference type="NCBI Taxonomy" id="28151"/>
    <lineage>
        <taxon>Bacteria</taxon>
        <taxon>Pseudomonadati</taxon>
        <taxon>Pseudomonadota</taxon>
        <taxon>Gammaproteobacteria</taxon>
        <taxon>Enterobacterales</taxon>
        <taxon>Yersiniaceae</taxon>
        <taxon>Serratia</taxon>
    </lineage>
</organism>
<protein>
    <submittedName>
        <fullName evidence="7">SulP family inorganic anion transporter</fullName>
    </submittedName>
</protein>
<proteinExistence type="predicted"/>
<dbReference type="InterPro" id="IPR001902">
    <property type="entry name" value="SLC26A/SulP_fam"/>
</dbReference>
<feature type="transmembrane region" description="Helical" evidence="5">
    <location>
        <begin position="83"/>
        <end position="100"/>
    </location>
</feature>
<evidence type="ECO:0000313" key="7">
    <source>
        <dbReference type="EMBL" id="QGH59904.1"/>
    </source>
</evidence>
<keyword evidence="2 5" id="KW-0812">Transmembrane</keyword>
<feature type="transmembrane region" description="Helical" evidence="5">
    <location>
        <begin position="283"/>
        <end position="306"/>
    </location>
</feature>
<sequence length="499" mass="53440">MNRADLRFDLPAGLVVFLVALPLSLGIAQASGVPPFVGLLTGVIGGIVVTLLSPSPFSVSGPAAGLVTIVTGAMLTLGDFSTFLFALLLAGILQLAFGLLRGGKLAALIPGAVIHGMLAAIGILLILQQLPLAMGYPSGHGLSETPSTEQLRGDIAPAAVMLTLGALLVIVFWGKSSLKQRLRLTALPGPLVAVLWGCLFVWLGQKIWPAIGTLPRIELPAVDSFAALQGQFSLPNWQAWRNPAVYLVAITLAIVASLETLLSQEALKKMAPMMPEPSPDKELRAQGVGNCISGLLGGLPITAVIVRSSANVQAGARSRVSILLHGVLLLLSALLFAELLNSIPLASLAAILIYTGFKLAHPRIFITLWRQGLQQFVPFAATLGGILVFGMLAGIAIGLVAQLLWSLYQSNRHALRLTRYDDHYLLQCQQNLTFLNKMRLKHLLGQIEHNSTVIIDCEGIHYLDDDIRSMLNEYRQTAAEKQINISLHPPSNILTRHIC</sequence>
<evidence type="ECO:0000256" key="5">
    <source>
        <dbReference type="SAM" id="Phobius"/>
    </source>
</evidence>